<dbReference type="SUPFAM" id="SSF53254">
    <property type="entry name" value="Phosphoglycerate mutase-like"/>
    <property type="match status" value="1"/>
</dbReference>
<comment type="subunit">
    <text evidence="6">Homodimer.</text>
</comment>
<dbReference type="Proteomes" id="UP000035050">
    <property type="component" value="Chromosome"/>
</dbReference>
<comment type="similarity">
    <text evidence="2 6">Belongs to the phosphoglycerate mutase family. BPG-dependent PGAM subfamily.</text>
</comment>
<proteinExistence type="inferred from homology"/>
<evidence type="ECO:0000256" key="10">
    <source>
        <dbReference type="RuleBase" id="RU004512"/>
    </source>
</evidence>
<reference evidence="11" key="1">
    <citation type="submission" date="2016-06" db="EMBL/GenBank/DDBJ databases">
        <title>Pandoraea oxalativorans DSM 23570 Genome Sequencing.</title>
        <authorList>
            <person name="Ee R."/>
            <person name="Lim Y.-L."/>
            <person name="Yong D."/>
            <person name="Yin W.-F."/>
            <person name="Chan K.-G."/>
        </authorList>
    </citation>
    <scope>NUCLEOTIDE SEQUENCE</scope>
    <source>
        <strain evidence="11">DSM 23570</strain>
    </source>
</reference>
<feature type="active site" description="Tele-phosphohistidine intermediate" evidence="6 7">
    <location>
        <position position="9"/>
    </location>
</feature>
<dbReference type="InterPro" id="IPR001345">
    <property type="entry name" value="PG/BPGM_mutase_AS"/>
</dbReference>
<feature type="binding site" evidence="6 8">
    <location>
        <begin position="8"/>
        <end position="15"/>
    </location>
    <ligand>
        <name>substrate</name>
    </ligand>
</feature>
<name>A0A0E3U690_9BURK</name>
<feature type="binding site" evidence="6 8">
    <location>
        <position position="60"/>
    </location>
    <ligand>
        <name>substrate</name>
    </ligand>
</feature>
<evidence type="ECO:0000256" key="8">
    <source>
        <dbReference type="PIRSR" id="PIRSR613078-2"/>
    </source>
</evidence>
<comment type="function">
    <text evidence="6 10">Catalyzes the interconversion of 2-phosphoglycerate and 3-phosphoglycerate.</text>
</comment>
<keyword evidence="5 6" id="KW-0413">Isomerase</keyword>
<comment type="pathway">
    <text evidence="6 10">Carbohydrate degradation; glycolysis; pyruvate from D-glyceraldehyde 3-phosphate: step 3/5.</text>
</comment>
<feature type="binding site" evidence="6 8">
    <location>
        <begin position="183"/>
        <end position="184"/>
    </location>
    <ligand>
        <name>substrate</name>
    </ligand>
</feature>
<evidence type="ECO:0000256" key="1">
    <source>
        <dbReference type="ARBA" id="ARBA00000380"/>
    </source>
</evidence>
<feature type="active site" description="Proton donor/acceptor" evidence="6 7">
    <location>
        <position position="87"/>
    </location>
</feature>
<evidence type="ECO:0000256" key="3">
    <source>
        <dbReference type="ARBA" id="ARBA00022432"/>
    </source>
</evidence>
<keyword evidence="4 6" id="KW-0324">Glycolysis</keyword>
<dbReference type="SMART" id="SM00855">
    <property type="entry name" value="PGAM"/>
    <property type="match status" value="1"/>
</dbReference>
<dbReference type="HAMAP" id="MF_01039">
    <property type="entry name" value="PGAM_GpmA"/>
    <property type="match status" value="1"/>
</dbReference>
<keyword evidence="12" id="KW-1185">Reference proteome</keyword>
<dbReference type="FunFam" id="3.40.50.1240:FF:000003">
    <property type="entry name" value="2,3-bisphosphoglycerate-dependent phosphoglycerate mutase"/>
    <property type="match status" value="1"/>
</dbReference>
<gene>
    <name evidence="6 11" type="primary">gpmA</name>
    <name evidence="11" type="ORF">MB84_07085</name>
</gene>
<dbReference type="RefSeq" id="WP_046290629.1">
    <property type="nucleotide sequence ID" value="NZ_CP011253.3"/>
</dbReference>
<dbReference type="PANTHER" id="PTHR11931">
    <property type="entry name" value="PHOSPHOGLYCERATE MUTASE"/>
    <property type="match status" value="1"/>
</dbReference>
<evidence type="ECO:0000256" key="7">
    <source>
        <dbReference type="PIRSR" id="PIRSR613078-1"/>
    </source>
</evidence>
<comment type="catalytic activity">
    <reaction evidence="1 6 10">
        <text>(2R)-2-phosphoglycerate = (2R)-3-phosphoglycerate</text>
        <dbReference type="Rhea" id="RHEA:15901"/>
        <dbReference type="ChEBI" id="CHEBI:58272"/>
        <dbReference type="ChEBI" id="CHEBI:58289"/>
        <dbReference type="EC" id="5.4.2.11"/>
    </reaction>
</comment>
<dbReference type="PIRSF" id="PIRSF000709">
    <property type="entry name" value="6PFK_2-Ptase"/>
    <property type="match status" value="1"/>
</dbReference>
<dbReference type="GO" id="GO:0006094">
    <property type="term" value="P:gluconeogenesis"/>
    <property type="evidence" value="ECO:0007669"/>
    <property type="project" value="UniProtKB-UniRule"/>
</dbReference>
<feature type="binding site" evidence="6 8">
    <location>
        <position position="98"/>
    </location>
    <ligand>
        <name>substrate</name>
    </ligand>
</feature>
<feature type="site" description="Transition state stabilizer" evidence="6 9">
    <location>
        <position position="182"/>
    </location>
</feature>
<sequence length="248" mass="27723">MYKLVLIRHGESTWNKENRFTGWVDVDLTEKGVAEASQAGNLLAEAGFKFDLAYTSVLKRAIRTLWHVQDAMDQMWIPVVHSWRLNERHYGALAGLNKAETAAKYGDDQVHVWRRSYDTPPPPLAADDERSSYNDPRYAKLKREEIPLTECLKDTVARVLPLWNESIAPAVRAGKQVLVAAHGNSLRALIKHLDNISDDDIASLNIPNGTPLVYELDADLKPIRHYYLGDQDKIAGALAAVAAQGKSK</sequence>
<dbReference type="UniPathway" id="UPA00109">
    <property type="reaction ID" value="UER00186"/>
</dbReference>
<dbReference type="AlphaFoldDB" id="A0A0E3U690"/>
<dbReference type="InterPro" id="IPR005952">
    <property type="entry name" value="Phosphogly_mut1"/>
</dbReference>
<accession>A0A0E3U690</accession>
<evidence type="ECO:0000256" key="9">
    <source>
        <dbReference type="PIRSR" id="PIRSR613078-3"/>
    </source>
</evidence>
<feature type="binding site" evidence="6 8">
    <location>
        <begin position="114"/>
        <end position="115"/>
    </location>
    <ligand>
        <name>substrate</name>
    </ligand>
</feature>
<feature type="binding site" evidence="6 8">
    <location>
        <begin position="21"/>
        <end position="22"/>
    </location>
    <ligand>
        <name>substrate</name>
    </ligand>
</feature>
<dbReference type="NCBIfam" id="NF010713">
    <property type="entry name" value="PRK14115.1"/>
    <property type="match status" value="1"/>
</dbReference>
<dbReference type="HOGENOM" id="CLU_033323_1_1_4"/>
<evidence type="ECO:0000256" key="6">
    <source>
        <dbReference type="HAMAP-Rule" id="MF_01039"/>
    </source>
</evidence>
<dbReference type="GO" id="GO:0004619">
    <property type="term" value="F:phosphoglycerate mutase activity"/>
    <property type="evidence" value="ECO:0007669"/>
    <property type="project" value="UniProtKB-UniRule"/>
</dbReference>
<organism evidence="11 12">
    <name type="scientific">Pandoraea oxalativorans</name>
    <dbReference type="NCBI Taxonomy" id="573737"/>
    <lineage>
        <taxon>Bacteria</taxon>
        <taxon>Pseudomonadati</taxon>
        <taxon>Pseudomonadota</taxon>
        <taxon>Betaproteobacteria</taxon>
        <taxon>Burkholderiales</taxon>
        <taxon>Burkholderiaceae</taxon>
        <taxon>Pandoraea</taxon>
    </lineage>
</organism>
<evidence type="ECO:0000313" key="11">
    <source>
        <dbReference type="EMBL" id="AKC69293.1"/>
    </source>
</evidence>
<dbReference type="Pfam" id="PF00300">
    <property type="entry name" value="His_Phos_1"/>
    <property type="match status" value="2"/>
</dbReference>
<dbReference type="OrthoDB" id="9781415at2"/>
<dbReference type="PATRIC" id="fig|573737.6.peg.2253"/>
<dbReference type="GO" id="GO:0006096">
    <property type="term" value="P:glycolytic process"/>
    <property type="evidence" value="ECO:0007669"/>
    <property type="project" value="UniProtKB-UniRule"/>
</dbReference>
<evidence type="ECO:0000256" key="5">
    <source>
        <dbReference type="ARBA" id="ARBA00023235"/>
    </source>
</evidence>
<evidence type="ECO:0000256" key="4">
    <source>
        <dbReference type="ARBA" id="ARBA00023152"/>
    </source>
</evidence>
<dbReference type="EMBL" id="CP011253">
    <property type="protein sequence ID" value="AKC69293.1"/>
    <property type="molecule type" value="Genomic_DNA"/>
</dbReference>
<dbReference type="EC" id="5.4.2.11" evidence="6 10"/>
<feature type="binding site" evidence="6 8">
    <location>
        <begin position="87"/>
        <end position="90"/>
    </location>
    <ligand>
        <name>substrate</name>
    </ligand>
</feature>
<evidence type="ECO:0000256" key="2">
    <source>
        <dbReference type="ARBA" id="ARBA00006717"/>
    </source>
</evidence>
<dbReference type="InterPro" id="IPR029033">
    <property type="entry name" value="His_PPase_superfam"/>
</dbReference>
<dbReference type="KEGG" id="pox:MB84_07085"/>
<dbReference type="InterPro" id="IPR013078">
    <property type="entry name" value="His_Pase_superF_clade-1"/>
</dbReference>
<dbReference type="Gene3D" id="3.40.50.1240">
    <property type="entry name" value="Phosphoglycerate mutase-like"/>
    <property type="match status" value="1"/>
</dbReference>
<keyword evidence="3 6" id="KW-0312">Gluconeogenesis</keyword>
<evidence type="ECO:0000313" key="12">
    <source>
        <dbReference type="Proteomes" id="UP000035050"/>
    </source>
</evidence>
<dbReference type="CDD" id="cd07067">
    <property type="entry name" value="HP_PGM_like"/>
    <property type="match status" value="1"/>
</dbReference>
<protein>
    <recommendedName>
        <fullName evidence="6 10">2,3-bisphosphoglycerate-dependent phosphoglycerate mutase</fullName>
        <shortName evidence="6">BPG-dependent PGAM</shortName>
        <shortName evidence="6">PGAM</shortName>
        <shortName evidence="6">Phosphoglyceromutase</shortName>
        <shortName evidence="6">dPGM</shortName>
        <ecNumber evidence="6 10">5.4.2.11</ecNumber>
    </recommendedName>
</protein>
<dbReference type="NCBIfam" id="TIGR01258">
    <property type="entry name" value="pgm_1"/>
    <property type="match status" value="1"/>
</dbReference>
<dbReference type="PROSITE" id="PS00175">
    <property type="entry name" value="PG_MUTASE"/>
    <property type="match status" value="1"/>
</dbReference>